<dbReference type="InterPro" id="IPR029044">
    <property type="entry name" value="Nucleotide-diphossugar_trans"/>
</dbReference>
<evidence type="ECO:0000256" key="1">
    <source>
        <dbReference type="ARBA" id="ARBA00022679"/>
    </source>
</evidence>
<dbReference type="GO" id="GO:0000030">
    <property type="term" value="F:mannosyltransferase activity"/>
    <property type="evidence" value="ECO:0007669"/>
    <property type="project" value="TreeGrafter"/>
</dbReference>
<dbReference type="SUPFAM" id="SSF53448">
    <property type="entry name" value="Nucleotide-diphospho-sugar transferases"/>
    <property type="match status" value="1"/>
</dbReference>
<keyword evidence="1" id="KW-0808">Transferase</keyword>
<dbReference type="EMBL" id="RRYP01011500">
    <property type="protein sequence ID" value="TNV77686.1"/>
    <property type="molecule type" value="Genomic_DNA"/>
</dbReference>
<dbReference type="OrthoDB" id="409543at2759"/>
<protein>
    <recommendedName>
        <fullName evidence="4">Glycosyltransferase</fullName>
    </recommendedName>
</protein>
<evidence type="ECO:0000313" key="3">
    <source>
        <dbReference type="Proteomes" id="UP000785679"/>
    </source>
</evidence>
<evidence type="ECO:0000313" key="2">
    <source>
        <dbReference type="EMBL" id="TNV77686.1"/>
    </source>
</evidence>
<dbReference type="InterPro" id="IPR051706">
    <property type="entry name" value="Glycosyltransferase_domain"/>
</dbReference>
<accession>A0A8J8NLX4</accession>
<organism evidence="2 3">
    <name type="scientific">Halteria grandinella</name>
    <dbReference type="NCBI Taxonomy" id="5974"/>
    <lineage>
        <taxon>Eukaryota</taxon>
        <taxon>Sar</taxon>
        <taxon>Alveolata</taxon>
        <taxon>Ciliophora</taxon>
        <taxon>Intramacronucleata</taxon>
        <taxon>Spirotrichea</taxon>
        <taxon>Stichotrichia</taxon>
        <taxon>Sporadotrichida</taxon>
        <taxon>Halteriidae</taxon>
        <taxon>Halteria</taxon>
    </lineage>
</organism>
<dbReference type="PANTHER" id="PTHR32385:SF15">
    <property type="entry name" value="INOSITOL PHOSPHOCERAMIDE MANNOSYLTRANSFERASE 1"/>
    <property type="match status" value="1"/>
</dbReference>
<gene>
    <name evidence="2" type="ORF">FGO68_gene171</name>
</gene>
<sequence>MDIKSYLTLGLLASSYPTLLLNPQNKLNLHIENYLIKPLEFKLRNPLTQDVSPFLGKFGMALNHNFCMYPSYMMMLREGFDSYFEENQLHESQQQLNWSYQQNNRSLIESQKIPQKVHYVWITKDRGARNPFSDFEQRDMLLKSLEVLNQSQWEINLWTNNLEIVPDAWEYAQSIGLNVLQLSNLSIYQKYAKLFEQIRSQNVVMASDLARFLILYEQGGLYLDFDQVIYEFDMRLLGFDFIGYTTETFSFGYLITETSFVGSIPQHPIISEYLNQVKSYFSDNFQSLLSPHESSPCFRDCFYKNMQATGPWRLSVAFDRVYKKGALGNTLFMPQAIVMNGSCPQSDDSFECLKLKSVGRERLGLTTKHFATEVWKDWSADREALRLFAIDQLS</sequence>
<keyword evidence="3" id="KW-1185">Reference proteome</keyword>
<comment type="caution">
    <text evidence="2">The sequence shown here is derived from an EMBL/GenBank/DDBJ whole genome shotgun (WGS) entry which is preliminary data.</text>
</comment>
<reference evidence="2" key="1">
    <citation type="submission" date="2019-06" db="EMBL/GenBank/DDBJ databases">
        <authorList>
            <person name="Zheng W."/>
        </authorList>
    </citation>
    <scope>NUCLEOTIDE SEQUENCE</scope>
    <source>
        <strain evidence="2">QDHG01</strain>
    </source>
</reference>
<dbReference type="Gene3D" id="3.90.550.20">
    <property type="match status" value="1"/>
</dbReference>
<name>A0A8J8NLX4_HALGN</name>
<proteinExistence type="predicted"/>
<dbReference type="GO" id="GO:0016020">
    <property type="term" value="C:membrane"/>
    <property type="evidence" value="ECO:0007669"/>
    <property type="project" value="GOC"/>
</dbReference>
<dbReference type="PANTHER" id="PTHR32385">
    <property type="entry name" value="MANNOSYL PHOSPHORYLINOSITOL CERAMIDE SYNTHASE"/>
    <property type="match status" value="1"/>
</dbReference>
<dbReference type="AlphaFoldDB" id="A0A8J8NLX4"/>
<dbReference type="Pfam" id="PF04488">
    <property type="entry name" value="Gly_transf_sug"/>
    <property type="match status" value="1"/>
</dbReference>
<dbReference type="GO" id="GO:0051999">
    <property type="term" value="P:mannosyl-inositol phosphorylceramide biosynthetic process"/>
    <property type="evidence" value="ECO:0007669"/>
    <property type="project" value="TreeGrafter"/>
</dbReference>
<evidence type="ECO:0008006" key="4">
    <source>
        <dbReference type="Google" id="ProtNLM"/>
    </source>
</evidence>
<dbReference type="Proteomes" id="UP000785679">
    <property type="component" value="Unassembled WGS sequence"/>
</dbReference>
<dbReference type="InterPro" id="IPR007577">
    <property type="entry name" value="GlycoTrfase_DXD_sugar-bd_CS"/>
</dbReference>